<dbReference type="EMBL" id="HE575322">
    <property type="protein sequence ID" value="CCC92991.1"/>
    <property type="molecule type" value="Genomic_DNA"/>
</dbReference>
<dbReference type="VEuPathDB" id="TriTrypDB:TcIL3000_9_3910"/>
<dbReference type="AlphaFoldDB" id="G0UUC7"/>
<accession>G0UUC7</accession>
<sequence length="154" mass="17715">MGIRVMQYDGQKRDTSTQGLLLSVADSNTPSIQNSHQGKRAKRCSRPALGVVVRVVKPNPRCRYNMEFGRNCSFIWGIFHQHQTTAPPHNTNRTLLGKIRDQQGKAVRRWKQVGTQRKKECRALLWLVATIWPHPEGNKQHKIYYTVCSSFSNE</sequence>
<organism evidence="1">
    <name type="scientific">Trypanosoma congolense (strain IL3000)</name>
    <dbReference type="NCBI Taxonomy" id="1068625"/>
    <lineage>
        <taxon>Eukaryota</taxon>
        <taxon>Discoba</taxon>
        <taxon>Euglenozoa</taxon>
        <taxon>Kinetoplastea</taxon>
        <taxon>Metakinetoplastina</taxon>
        <taxon>Trypanosomatida</taxon>
        <taxon>Trypanosomatidae</taxon>
        <taxon>Trypanosoma</taxon>
        <taxon>Nannomonas</taxon>
    </lineage>
</organism>
<name>G0UUC7_TRYCI</name>
<reference evidence="1" key="1">
    <citation type="journal article" date="2012" name="Proc. Natl. Acad. Sci. U.S.A.">
        <title>Antigenic diversity is generated by distinct evolutionary mechanisms in African trypanosome species.</title>
        <authorList>
            <person name="Jackson A.P."/>
            <person name="Berry A."/>
            <person name="Aslett M."/>
            <person name="Allison H.C."/>
            <person name="Burton P."/>
            <person name="Vavrova-Anderson J."/>
            <person name="Brown R."/>
            <person name="Browne H."/>
            <person name="Corton N."/>
            <person name="Hauser H."/>
            <person name="Gamble J."/>
            <person name="Gilderthorp R."/>
            <person name="Marcello L."/>
            <person name="McQuillan J."/>
            <person name="Otto T.D."/>
            <person name="Quail M.A."/>
            <person name="Sanders M.J."/>
            <person name="van Tonder A."/>
            <person name="Ginger M.L."/>
            <person name="Field M.C."/>
            <person name="Barry J.D."/>
            <person name="Hertz-Fowler C."/>
            <person name="Berriman M."/>
        </authorList>
    </citation>
    <scope>NUCLEOTIDE SEQUENCE</scope>
    <source>
        <strain evidence="1">IL3000</strain>
    </source>
</reference>
<proteinExistence type="predicted"/>
<evidence type="ECO:0000313" key="1">
    <source>
        <dbReference type="EMBL" id="CCC92991.1"/>
    </source>
</evidence>
<protein>
    <submittedName>
        <fullName evidence="1">Uncharacterized protein</fullName>
    </submittedName>
</protein>
<gene>
    <name evidence="1" type="ORF">TCIL3000_9_3910</name>
</gene>